<accession>A0A2M8ITF7</accession>
<dbReference type="Pfam" id="PF00581">
    <property type="entry name" value="Rhodanese"/>
    <property type="match status" value="1"/>
</dbReference>
<dbReference type="RefSeq" id="WP_276308669.1">
    <property type="nucleotide sequence ID" value="NZ_PGTB01000328.1"/>
</dbReference>
<evidence type="ECO:0000313" key="3">
    <source>
        <dbReference type="Proteomes" id="UP000231553"/>
    </source>
</evidence>
<name>A0A2M8ITF7_9RHOB</name>
<dbReference type="Proteomes" id="UP000231553">
    <property type="component" value="Unassembled WGS sequence"/>
</dbReference>
<feature type="domain" description="Rhodanese" evidence="1">
    <location>
        <begin position="32"/>
        <end position="117"/>
    </location>
</feature>
<sequence length="120" mass="12512">GAATVNTAGVAGALAAGQQMLLIDVLGAAYSLPGAVVAPTLASPGSFEDRIQQQAAHWLDKVTGGRRDAPIVLYCSDPNCWLSYNAALRTVAAGYTNVYWYRGGLQAWQMAGLQVVPSGM</sequence>
<dbReference type="Gene3D" id="3.40.250.10">
    <property type="entry name" value="Rhodanese-like domain"/>
    <property type="match status" value="1"/>
</dbReference>
<gene>
    <name evidence="2" type="ORF">CVM52_25580</name>
</gene>
<dbReference type="PROSITE" id="PS50206">
    <property type="entry name" value="RHODANESE_3"/>
    <property type="match status" value="1"/>
</dbReference>
<dbReference type="GO" id="GO:0016740">
    <property type="term" value="F:transferase activity"/>
    <property type="evidence" value="ECO:0007669"/>
    <property type="project" value="UniProtKB-KW"/>
</dbReference>
<comment type="caution">
    <text evidence="2">The sequence shown here is derived from an EMBL/GenBank/DDBJ whole genome shotgun (WGS) entry which is preliminary data.</text>
</comment>
<dbReference type="EMBL" id="PGTB01000328">
    <property type="protein sequence ID" value="PJE33795.1"/>
    <property type="molecule type" value="Genomic_DNA"/>
</dbReference>
<keyword evidence="3" id="KW-1185">Reference proteome</keyword>
<reference evidence="2 3" key="1">
    <citation type="journal article" date="2018" name="Int. J. Syst. Evol. Microbiol.">
        <title>Pseudooceanicola lipolyticus sp. nov., a marine alphaproteobacterium, reclassification of Oceanicola flagellatus as Pseudooceanicola flagellatus comb. nov. and emended description of the genus Pseudooceanicola.</title>
        <authorList>
            <person name="Huang M.-M."/>
            <person name="Guo L.-L."/>
            <person name="Wu Y.-H."/>
            <person name="Lai Q.-L."/>
            <person name="Shao Z.-Z."/>
            <person name="Wang C.-S."/>
            <person name="Wu M."/>
            <person name="Xu X.-W."/>
        </authorList>
    </citation>
    <scope>NUCLEOTIDE SEQUENCE [LARGE SCALE GENOMIC DNA]</scope>
    <source>
        <strain evidence="2 3">157</strain>
    </source>
</reference>
<dbReference type="SUPFAM" id="SSF52821">
    <property type="entry name" value="Rhodanese/Cell cycle control phosphatase"/>
    <property type="match status" value="1"/>
</dbReference>
<dbReference type="InterPro" id="IPR001763">
    <property type="entry name" value="Rhodanese-like_dom"/>
</dbReference>
<evidence type="ECO:0000313" key="2">
    <source>
        <dbReference type="EMBL" id="PJE33795.1"/>
    </source>
</evidence>
<keyword evidence="2" id="KW-0808">Transferase</keyword>
<dbReference type="CDD" id="cd00158">
    <property type="entry name" value="RHOD"/>
    <property type="match status" value="1"/>
</dbReference>
<dbReference type="SMART" id="SM00450">
    <property type="entry name" value="RHOD"/>
    <property type="match status" value="1"/>
</dbReference>
<dbReference type="AlphaFoldDB" id="A0A2M8ITF7"/>
<proteinExistence type="predicted"/>
<dbReference type="InterPro" id="IPR036873">
    <property type="entry name" value="Rhodanese-like_dom_sf"/>
</dbReference>
<evidence type="ECO:0000259" key="1">
    <source>
        <dbReference type="PROSITE" id="PS50206"/>
    </source>
</evidence>
<feature type="non-terminal residue" evidence="2">
    <location>
        <position position="1"/>
    </location>
</feature>
<protein>
    <submittedName>
        <fullName evidence="2">Sulfurtransferase</fullName>
    </submittedName>
</protein>
<organism evidence="2 3">
    <name type="scientific">Pseudooceanicola lipolyticus</name>
    <dbReference type="NCBI Taxonomy" id="2029104"/>
    <lineage>
        <taxon>Bacteria</taxon>
        <taxon>Pseudomonadati</taxon>
        <taxon>Pseudomonadota</taxon>
        <taxon>Alphaproteobacteria</taxon>
        <taxon>Rhodobacterales</taxon>
        <taxon>Paracoccaceae</taxon>
        <taxon>Pseudooceanicola</taxon>
    </lineage>
</organism>